<dbReference type="InterPro" id="IPR005625">
    <property type="entry name" value="PepSY-ass_TM"/>
</dbReference>
<feature type="transmembrane region" description="Helical" evidence="2">
    <location>
        <begin position="181"/>
        <end position="202"/>
    </location>
</feature>
<accession>A0A386ZLB9</accession>
<feature type="region of interest" description="Disordered" evidence="1">
    <location>
        <begin position="1"/>
        <end position="31"/>
    </location>
</feature>
<feature type="compositionally biased region" description="Low complexity" evidence="1">
    <location>
        <begin position="281"/>
        <end position="291"/>
    </location>
</feature>
<dbReference type="OrthoDB" id="9791166at2"/>
<feature type="transmembrane region" description="Helical" evidence="2">
    <location>
        <begin position="443"/>
        <end position="464"/>
    </location>
</feature>
<protein>
    <submittedName>
        <fullName evidence="3">PepSY domain-containing protein</fullName>
    </submittedName>
</protein>
<evidence type="ECO:0000313" key="4">
    <source>
        <dbReference type="Proteomes" id="UP000267164"/>
    </source>
</evidence>
<feature type="compositionally biased region" description="Pro residues" evidence="1">
    <location>
        <begin position="10"/>
        <end position="25"/>
    </location>
</feature>
<feature type="transmembrane region" description="Helical" evidence="2">
    <location>
        <begin position="470"/>
        <end position="488"/>
    </location>
</feature>
<evidence type="ECO:0000313" key="3">
    <source>
        <dbReference type="EMBL" id="AYF77385.1"/>
    </source>
</evidence>
<organism evidence="3 4">
    <name type="scientific">Nocardia yunnanensis</name>
    <dbReference type="NCBI Taxonomy" id="2382165"/>
    <lineage>
        <taxon>Bacteria</taxon>
        <taxon>Bacillati</taxon>
        <taxon>Actinomycetota</taxon>
        <taxon>Actinomycetes</taxon>
        <taxon>Mycobacteriales</taxon>
        <taxon>Nocardiaceae</taxon>
        <taxon>Nocardia</taxon>
    </lineage>
</organism>
<dbReference type="EMBL" id="CP032568">
    <property type="protein sequence ID" value="AYF77385.1"/>
    <property type="molecule type" value="Genomic_DNA"/>
</dbReference>
<feature type="transmembrane region" description="Helical" evidence="2">
    <location>
        <begin position="46"/>
        <end position="69"/>
    </location>
</feature>
<evidence type="ECO:0000256" key="2">
    <source>
        <dbReference type="SAM" id="Phobius"/>
    </source>
</evidence>
<dbReference type="PANTHER" id="PTHR34219:SF1">
    <property type="entry name" value="PEPSY DOMAIN-CONTAINING PROTEIN"/>
    <property type="match status" value="1"/>
</dbReference>
<feature type="region of interest" description="Disordered" evidence="1">
    <location>
        <begin position="281"/>
        <end position="304"/>
    </location>
</feature>
<dbReference type="RefSeq" id="WP_120741799.1">
    <property type="nucleotide sequence ID" value="NZ_CP032568.1"/>
</dbReference>
<proteinExistence type="predicted"/>
<dbReference type="KEGG" id="nyu:D7D52_30210"/>
<feature type="transmembrane region" description="Helical" evidence="2">
    <location>
        <begin position="402"/>
        <end position="422"/>
    </location>
</feature>
<keyword evidence="2" id="KW-1133">Transmembrane helix</keyword>
<reference evidence="3 4" key="1">
    <citation type="submission" date="2018-09" db="EMBL/GenBank/DDBJ databases">
        <title>Nocardia yunnanensis sp. nov., an actinomycete isolated from a soil sample.</title>
        <authorList>
            <person name="Zhang J."/>
        </authorList>
    </citation>
    <scope>NUCLEOTIDE SEQUENCE [LARGE SCALE GENOMIC DNA]</scope>
    <source>
        <strain evidence="3 4">CFHS0054</strain>
    </source>
</reference>
<sequence>MTITESGVDPAPPPSPAPTPEPPSSTTPSKRGLGNAFQALMLRLHFYAGVFVAPFILIAAVTGALYAIAPTLENITSSGLLHTDSTGPAKPLKEQIAAALVVEPKLPLVAVAPAQHAGETTRVLFSDPSLGDSERRAVFVDPVTAQPVGDDVVYGSSGALPMRTWIDNLHRDLHLGDVGRYYSEIAASWLWLIALAGLVLWYRRVRARREKRSAAWLLRPDRSRPRARTLNWHAVVGVWILPVLLLLSVTGMTWSKYAGDNVTELRQALSWTTPAVNAKLPGSAGPAMPAGGEHDHHGGGAAKAAMPAADKAALTDTVYGVARANGLTGPLEISIPAADGTAFVAQETRRPGQYTRDAIAVDGATGNVTDKLPYADWPLMAKLTNWGIQFHMGLMFGLANQLLLLAIMIGLGTVIVRGYLMWWRRRPTKESTLGVGRAPRRALAQAPLILLVPLAAAAVVIGWFAPMIGIPLLGFLVIDVLVGVGARLRARA</sequence>
<keyword evidence="2" id="KW-0812">Transmembrane</keyword>
<dbReference type="Pfam" id="PF03929">
    <property type="entry name" value="PepSY_TM"/>
    <property type="match status" value="1"/>
</dbReference>
<name>A0A386ZLB9_9NOCA</name>
<gene>
    <name evidence="3" type="ORF">D7D52_30210</name>
</gene>
<feature type="transmembrane region" description="Helical" evidence="2">
    <location>
        <begin position="232"/>
        <end position="254"/>
    </location>
</feature>
<dbReference type="Proteomes" id="UP000267164">
    <property type="component" value="Chromosome"/>
</dbReference>
<dbReference type="PANTHER" id="PTHR34219">
    <property type="entry name" value="IRON-REGULATED INNER MEMBRANE PROTEIN-RELATED"/>
    <property type="match status" value="1"/>
</dbReference>
<keyword evidence="4" id="KW-1185">Reference proteome</keyword>
<keyword evidence="2" id="KW-0472">Membrane</keyword>
<dbReference type="AlphaFoldDB" id="A0A386ZLB9"/>
<evidence type="ECO:0000256" key="1">
    <source>
        <dbReference type="SAM" id="MobiDB-lite"/>
    </source>
</evidence>